<proteinExistence type="predicted"/>
<keyword evidence="2" id="KW-1185">Reference proteome</keyword>
<dbReference type="EMBL" id="QTSX02006455">
    <property type="protein sequence ID" value="KAJ9054285.1"/>
    <property type="molecule type" value="Genomic_DNA"/>
</dbReference>
<evidence type="ECO:0000313" key="2">
    <source>
        <dbReference type="Proteomes" id="UP001165960"/>
    </source>
</evidence>
<dbReference type="Proteomes" id="UP001165960">
    <property type="component" value="Unassembled WGS sequence"/>
</dbReference>
<sequence>MMFDLATKTLHRLRVGNFLLEIKHNILLQKKFHYFSGHDLTVSALLSALGIRKTR</sequence>
<name>A0ACC2RW43_9FUNG</name>
<comment type="caution">
    <text evidence="1">The sequence shown here is derived from an EMBL/GenBank/DDBJ whole genome shotgun (WGS) entry which is preliminary data.</text>
</comment>
<reference evidence="1" key="1">
    <citation type="submission" date="2022-04" db="EMBL/GenBank/DDBJ databases">
        <title>Genome of the entomopathogenic fungus Entomophthora muscae.</title>
        <authorList>
            <person name="Elya C."/>
            <person name="Lovett B.R."/>
            <person name="Lee E."/>
            <person name="Macias A.M."/>
            <person name="Hajek A.E."/>
            <person name="De Bivort B.L."/>
            <person name="Kasson M.T."/>
            <person name="De Fine Licht H.H."/>
            <person name="Stajich J.E."/>
        </authorList>
    </citation>
    <scope>NUCLEOTIDE SEQUENCE</scope>
    <source>
        <strain evidence="1">Berkeley</strain>
    </source>
</reference>
<organism evidence="1 2">
    <name type="scientific">Entomophthora muscae</name>
    <dbReference type="NCBI Taxonomy" id="34485"/>
    <lineage>
        <taxon>Eukaryota</taxon>
        <taxon>Fungi</taxon>
        <taxon>Fungi incertae sedis</taxon>
        <taxon>Zoopagomycota</taxon>
        <taxon>Entomophthoromycotina</taxon>
        <taxon>Entomophthoromycetes</taxon>
        <taxon>Entomophthorales</taxon>
        <taxon>Entomophthoraceae</taxon>
        <taxon>Entomophthora</taxon>
    </lineage>
</organism>
<evidence type="ECO:0000313" key="1">
    <source>
        <dbReference type="EMBL" id="KAJ9054285.1"/>
    </source>
</evidence>
<protein>
    <submittedName>
        <fullName evidence="1">Uncharacterized protein</fullName>
    </submittedName>
</protein>
<accession>A0ACC2RW43</accession>
<gene>
    <name evidence="1" type="ORF">DSO57_1016252</name>
</gene>